<reference evidence="2" key="1">
    <citation type="journal article" date="2019" name="Int. J. Syst. Evol. Microbiol.">
        <title>The Global Catalogue of Microorganisms (GCM) 10K type strain sequencing project: providing services to taxonomists for standard genome sequencing and annotation.</title>
        <authorList>
            <consortium name="The Broad Institute Genomics Platform"/>
            <consortium name="The Broad Institute Genome Sequencing Center for Infectious Disease"/>
            <person name="Wu L."/>
            <person name="Ma J."/>
        </authorList>
    </citation>
    <scope>NUCLEOTIDE SEQUENCE [LARGE SCALE GENOMIC DNA]</scope>
    <source>
        <strain evidence="2">JCM 18961</strain>
    </source>
</reference>
<dbReference type="EMBL" id="BAABLO010000004">
    <property type="protein sequence ID" value="GAA4717260.1"/>
    <property type="molecule type" value="Genomic_DNA"/>
</dbReference>
<dbReference type="Proteomes" id="UP001500556">
    <property type="component" value="Unassembled WGS sequence"/>
</dbReference>
<sequence>MFSLRCLSAEFEALHYGLEEHSVQKQAWVISTGITSNGLKRAVNLRPSGAASQTALGTIALAGQSQHVRERVFAGGISWFTTRTYEE</sequence>
<organism evidence="1 2">
    <name type="scientific">Pedococcus ginsenosidimutans</name>
    <dbReference type="NCBI Taxonomy" id="490570"/>
    <lineage>
        <taxon>Bacteria</taxon>
        <taxon>Bacillati</taxon>
        <taxon>Actinomycetota</taxon>
        <taxon>Actinomycetes</taxon>
        <taxon>Micrococcales</taxon>
        <taxon>Intrasporangiaceae</taxon>
        <taxon>Pedococcus</taxon>
    </lineage>
</organism>
<proteinExistence type="predicted"/>
<evidence type="ECO:0000313" key="2">
    <source>
        <dbReference type="Proteomes" id="UP001500556"/>
    </source>
</evidence>
<accession>A0ABP8XX80</accession>
<evidence type="ECO:0000313" key="1">
    <source>
        <dbReference type="EMBL" id="GAA4717260.1"/>
    </source>
</evidence>
<keyword evidence="2" id="KW-1185">Reference proteome</keyword>
<protein>
    <submittedName>
        <fullName evidence="1">Uncharacterized protein</fullName>
    </submittedName>
</protein>
<comment type="caution">
    <text evidence="1">The sequence shown here is derived from an EMBL/GenBank/DDBJ whole genome shotgun (WGS) entry which is preliminary data.</text>
</comment>
<name>A0ABP8XX80_9MICO</name>
<gene>
    <name evidence="1" type="ORF">GCM10025782_12960</name>
</gene>